<evidence type="ECO:0000256" key="2">
    <source>
        <dbReference type="ARBA" id="ARBA00023016"/>
    </source>
</evidence>
<feature type="compositionally biased region" description="Basic and acidic residues" evidence="4">
    <location>
        <begin position="82"/>
        <end position="99"/>
    </location>
</feature>
<reference evidence="5 6" key="1">
    <citation type="journal article" date="2015" name="Stand. Genomic Sci.">
        <title>Genomic Encyclopedia of Bacterial and Archaeal Type Strains, Phase III: the genomes of soil and plant-associated and newly described type strains.</title>
        <authorList>
            <person name="Whitman W.B."/>
            <person name="Woyke T."/>
            <person name="Klenk H.P."/>
            <person name="Zhou Y."/>
            <person name="Lilburn T.G."/>
            <person name="Beck B.J."/>
            <person name="De Vos P."/>
            <person name="Vandamme P."/>
            <person name="Eisen J.A."/>
            <person name="Garrity G."/>
            <person name="Hugenholtz P."/>
            <person name="Kyrpides N.C."/>
        </authorList>
    </citation>
    <scope>NUCLEOTIDE SEQUENCE [LARGE SCALE GENOMIC DNA]</scope>
    <source>
        <strain evidence="5 6">CV53</strain>
    </source>
</reference>
<dbReference type="SUPFAM" id="SSF46565">
    <property type="entry name" value="Chaperone J-domain"/>
    <property type="match status" value="1"/>
</dbReference>
<evidence type="ECO:0000256" key="4">
    <source>
        <dbReference type="SAM" id="MobiDB-lite"/>
    </source>
</evidence>
<keyword evidence="2" id="KW-0346">Stress response</keyword>
<evidence type="ECO:0008006" key="7">
    <source>
        <dbReference type="Google" id="ProtNLM"/>
    </source>
</evidence>
<evidence type="ECO:0000256" key="3">
    <source>
        <dbReference type="SAM" id="Coils"/>
    </source>
</evidence>
<dbReference type="Gene3D" id="1.10.287.110">
    <property type="entry name" value="DnaJ domain"/>
    <property type="match status" value="1"/>
</dbReference>
<dbReference type="AlphaFoldDB" id="A0A4R2BGB5"/>
<feature type="region of interest" description="Disordered" evidence="4">
    <location>
        <begin position="81"/>
        <end position="109"/>
    </location>
</feature>
<organism evidence="5 6">
    <name type="scientific">Mesobacillus foraminis</name>
    <dbReference type="NCBI Taxonomy" id="279826"/>
    <lineage>
        <taxon>Bacteria</taxon>
        <taxon>Bacillati</taxon>
        <taxon>Bacillota</taxon>
        <taxon>Bacilli</taxon>
        <taxon>Bacillales</taxon>
        <taxon>Bacillaceae</taxon>
        <taxon>Mesobacillus</taxon>
    </lineage>
</organism>
<evidence type="ECO:0000256" key="1">
    <source>
        <dbReference type="ARBA" id="ARBA00022705"/>
    </source>
</evidence>
<comment type="caution">
    <text evidence="5">The sequence shown here is derived from an EMBL/GenBank/DDBJ whole genome shotgun (WGS) entry which is preliminary data.</text>
</comment>
<keyword evidence="1" id="KW-0235">DNA replication</keyword>
<accession>A0A4R2BGB5</accession>
<evidence type="ECO:0000313" key="5">
    <source>
        <dbReference type="EMBL" id="TCN25412.1"/>
    </source>
</evidence>
<dbReference type="RefSeq" id="WP_132005074.1">
    <property type="nucleotide sequence ID" value="NZ_JABUHM010000003.1"/>
</dbReference>
<keyword evidence="6" id="KW-1185">Reference proteome</keyword>
<protein>
    <recommendedName>
        <fullName evidence="7">J domain-containing protein</fullName>
    </recommendedName>
</protein>
<name>A0A4R2BGB5_9BACI</name>
<dbReference type="GO" id="GO:0006260">
    <property type="term" value="P:DNA replication"/>
    <property type="evidence" value="ECO:0007669"/>
    <property type="project" value="UniProtKB-KW"/>
</dbReference>
<dbReference type="EMBL" id="SLVV01000005">
    <property type="protein sequence ID" value="TCN25412.1"/>
    <property type="molecule type" value="Genomic_DNA"/>
</dbReference>
<proteinExistence type="predicted"/>
<gene>
    <name evidence="5" type="ORF">EV146_10568</name>
</gene>
<sequence>MNTDEAFELLTDAGVAEDLSIQLVRRWLRERKINYEGTVRRKQGYILKDTDQALNMLMEAGIPENAGIQIVRRWLSQGKIHSVGDGKQRNDTVPKETASKKSSPHTNEHDKIIRQLKVRIKTQDEHIKGIEQLHKSSIQSLIQQREKLTKEIVELEKELNQLQKETNHLLKENIHLRNELLSLKDVLSKSGKMDKARMRTTLPKSGDYREKLGLSKTAGHKEVLAGFKQLLKVTHPDHGGNAAFFHYIKSDYDQYRNSRNGE</sequence>
<dbReference type="InterPro" id="IPR036869">
    <property type="entry name" value="J_dom_sf"/>
</dbReference>
<keyword evidence="3" id="KW-0175">Coiled coil</keyword>
<feature type="coiled-coil region" evidence="3">
    <location>
        <begin position="138"/>
        <end position="179"/>
    </location>
</feature>
<dbReference type="Proteomes" id="UP000295689">
    <property type="component" value="Unassembled WGS sequence"/>
</dbReference>
<evidence type="ECO:0000313" key="6">
    <source>
        <dbReference type="Proteomes" id="UP000295689"/>
    </source>
</evidence>